<dbReference type="InterPro" id="IPR036676">
    <property type="entry name" value="PurM-like_C_sf"/>
</dbReference>
<feature type="domain" description="PurM-like C-terminal" evidence="3">
    <location>
        <begin position="162"/>
        <end position="310"/>
    </location>
</feature>
<dbReference type="Gene3D" id="3.90.650.10">
    <property type="entry name" value="PurM-like C-terminal domain"/>
    <property type="match status" value="1"/>
</dbReference>
<gene>
    <name evidence="4" type="primary">hypE</name>
    <name evidence="4" type="ORF">ENL71_04725</name>
</gene>
<dbReference type="PANTHER" id="PTHR30303">
    <property type="entry name" value="HYDROGENASE ISOENZYMES FORMATION PROTEIN HYPE"/>
    <property type="match status" value="1"/>
</dbReference>
<proteinExistence type="inferred from homology"/>
<dbReference type="SUPFAM" id="SSF55326">
    <property type="entry name" value="PurM N-terminal domain-like"/>
    <property type="match status" value="1"/>
</dbReference>
<dbReference type="GO" id="GO:0051604">
    <property type="term" value="P:protein maturation"/>
    <property type="evidence" value="ECO:0007669"/>
    <property type="project" value="TreeGrafter"/>
</dbReference>
<name>A0A7C5Z784_9FIRM</name>
<protein>
    <submittedName>
        <fullName evidence="4">Hydrogenase expression/formation protein HypE</fullName>
    </submittedName>
</protein>
<dbReference type="Pfam" id="PF02769">
    <property type="entry name" value="AIRS_C"/>
    <property type="match status" value="1"/>
</dbReference>
<dbReference type="InterPro" id="IPR011854">
    <property type="entry name" value="HypE"/>
</dbReference>
<sequence length="333" mass="36550">MMRAIRKEHGNGGKQTYELIDGLFKPIFGSEILKSGDDSTVFSLNGMEMGISTDSFVVKPYFFKGGDIGKLSVCGTVNDLAVAGLEPKYITISFVIEEGFSMDDLENITRSIKKYADLARVEIVAGDTKVVEKGAADGIFINTTGLGIAKDAKKMPSISKIKSGQVVIVSGDIGRHGACIYSHNEDLGFEDRIESDCGLLLDVISELMQEVDVAYMKDLTRGGLATALNEIVQKSGYDIKVEEEKIPVADEVKALCDILGLDSYYLACEGRFVAIVNRDEKEKAIEILKKYNECACEIGIVQEGMEKKVYLSTTFGGTRILDMLYYEMLPRIC</sequence>
<dbReference type="NCBIfam" id="TIGR02124">
    <property type="entry name" value="hypE"/>
    <property type="match status" value="1"/>
</dbReference>
<feature type="domain" description="PurM-like N-terminal" evidence="2">
    <location>
        <begin position="36"/>
        <end position="149"/>
    </location>
</feature>
<dbReference type="InterPro" id="IPR010918">
    <property type="entry name" value="PurM-like_C_dom"/>
</dbReference>
<dbReference type="EMBL" id="DRUZ01000062">
    <property type="protein sequence ID" value="HHS01819.1"/>
    <property type="molecule type" value="Genomic_DNA"/>
</dbReference>
<dbReference type="AlphaFoldDB" id="A0A7C5Z784"/>
<dbReference type="Gene3D" id="3.30.1330.10">
    <property type="entry name" value="PurM-like, N-terminal domain"/>
    <property type="match status" value="1"/>
</dbReference>
<dbReference type="PANTHER" id="PTHR30303:SF0">
    <property type="entry name" value="CARBAMOYL DEHYDRATASE HYPE"/>
    <property type="match status" value="1"/>
</dbReference>
<comment type="caution">
    <text evidence="4">The sequence shown here is derived from an EMBL/GenBank/DDBJ whole genome shotgun (WGS) entry which is preliminary data.</text>
</comment>
<dbReference type="CDD" id="cd02197">
    <property type="entry name" value="HypE"/>
    <property type="match status" value="1"/>
</dbReference>
<dbReference type="PIRSF" id="PIRSF005644">
    <property type="entry name" value="Hdrgns_mtr_HypE"/>
    <property type="match status" value="1"/>
</dbReference>
<dbReference type="InterPro" id="IPR016188">
    <property type="entry name" value="PurM-like_N"/>
</dbReference>
<evidence type="ECO:0000256" key="1">
    <source>
        <dbReference type="ARBA" id="ARBA00006243"/>
    </source>
</evidence>
<evidence type="ECO:0000259" key="2">
    <source>
        <dbReference type="Pfam" id="PF00586"/>
    </source>
</evidence>
<accession>A0A7C5Z784</accession>
<dbReference type="InterPro" id="IPR036921">
    <property type="entry name" value="PurM-like_N_sf"/>
</dbReference>
<organism evidence="4">
    <name type="scientific">Caldicellulosiruptor owensensis</name>
    <dbReference type="NCBI Taxonomy" id="55205"/>
    <lineage>
        <taxon>Bacteria</taxon>
        <taxon>Bacillati</taxon>
        <taxon>Bacillota</taxon>
        <taxon>Bacillota incertae sedis</taxon>
        <taxon>Caldicellulosiruptorales</taxon>
        <taxon>Caldicellulosiruptoraceae</taxon>
        <taxon>Caldicellulosiruptor</taxon>
    </lineage>
</organism>
<evidence type="ECO:0000259" key="3">
    <source>
        <dbReference type="Pfam" id="PF02769"/>
    </source>
</evidence>
<comment type="similarity">
    <text evidence="1">Belongs to the HypE family.</text>
</comment>
<evidence type="ECO:0000313" key="4">
    <source>
        <dbReference type="EMBL" id="HHS01819.1"/>
    </source>
</evidence>
<reference evidence="4" key="1">
    <citation type="journal article" date="2020" name="mSystems">
        <title>Genome- and Community-Level Interaction Insights into Carbon Utilization and Element Cycling Functions of Hydrothermarchaeota in Hydrothermal Sediment.</title>
        <authorList>
            <person name="Zhou Z."/>
            <person name="Liu Y."/>
            <person name="Xu W."/>
            <person name="Pan J."/>
            <person name="Luo Z.H."/>
            <person name="Li M."/>
        </authorList>
    </citation>
    <scope>NUCLEOTIDE SEQUENCE [LARGE SCALE GENOMIC DNA]</scope>
    <source>
        <strain evidence="4">SpSt-102</strain>
    </source>
</reference>
<dbReference type="Pfam" id="PF00586">
    <property type="entry name" value="AIRS"/>
    <property type="match status" value="1"/>
</dbReference>
<dbReference type="SUPFAM" id="SSF56042">
    <property type="entry name" value="PurM C-terminal domain-like"/>
    <property type="match status" value="1"/>
</dbReference>